<name>A0AA38RVV1_9PEZI</name>
<feature type="coiled-coil region" evidence="1">
    <location>
        <begin position="155"/>
        <end position="189"/>
    </location>
</feature>
<comment type="caution">
    <text evidence="3">The sequence shown here is derived from an EMBL/GenBank/DDBJ whole genome shotgun (WGS) entry which is preliminary data.</text>
</comment>
<evidence type="ECO:0008006" key="5">
    <source>
        <dbReference type="Google" id="ProtNLM"/>
    </source>
</evidence>
<protein>
    <recommendedName>
        <fullName evidence="5">Fungal N-terminal domain-containing protein</fullName>
    </recommendedName>
</protein>
<accession>A0AA38RVV1</accession>
<organism evidence="3 4">
    <name type="scientific">Pleurostoma richardsiae</name>
    <dbReference type="NCBI Taxonomy" id="41990"/>
    <lineage>
        <taxon>Eukaryota</taxon>
        <taxon>Fungi</taxon>
        <taxon>Dikarya</taxon>
        <taxon>Ascomycota</taxon>
        <taxon>Pezizomycotina</taxon>
        <taxon>Sordariomycetes</taxon>
        <taxon>Sordariomycetidae</taxon>
        <taxon>Calosphaeriales</taxon>
        <taxon>Pleurostomataceae</taxon>
        <taxon>Pleurostoma</taxon>
    </lineage>
</organism>
<keyword evidence="1" id="KW-0175">Coiled coil</keyword>
<reference evidence="3" key="1">
    <citation type="submission" date="2022-07" db="EMBL/GenBank/DDBJ databases">
        <title>Fungi with potential for degradation of polypropylene.</title>
        <authorList>
            <person name="Gostincar C."/>
        </authorList>
    </citation>
    <scope>NUCLEOTIDE SEQUENCE</scope>
    <source>
        <strain evidence="3">EXF-13308</strain>
    </source>
</reference>
<gene>
    <name evidence="3" type="ORF">NKR23_g4304</name>
</gene>
<evidence type="ECO:0000256" key="2">
    <source>
        <dbReference type="SAM" id="MobiDB-lite"/>
    </source>
</evidence>
<proteinExistence type="predicted"/>
<evidence type="ECO:0000256" key="1">
    <source>
        <dbReference type="SAM" id="Coils"/>
    </source>
</evidence>
<keyword evidence="4" id="KW-1185">Reference proteome</keyword>
<sequence length="400" mass="44436">MADPLSIAASITGLVAAARKIYTVLSGFTASVSNAPEIVQATLAEVVQMKSALIEVQQLMDAVETLPPDRKALIRLDHITITFSQCTIILTELESVVCDRFVTDARLTSRLRWALGESEKKIARLLPRLESQRSCLTLMMSILRCRSDLEALRDRDRLQETLENVLGQNVDLTTRLEKLETVLNDEERLVRLTGTESVMSRKTITTGSTTVLDTPNRENSSQQTPRSPLDSRDFEVLLEASWVYRRVRSDECDKSISSYTMQSSGWSVLSTLSLNDISIVSVFRIPVTVDDISKRGLGLAFGSLLSGRELPTPWLRSTTDPSIGTEEIESAAGDKSLSSFGDAGLVDFELADTKVVVVRDSTTYESPLIHRYVARKPYKAQLPPTVQNNYVLTVVFNDER</sequence>
<dbReference type="EMBL" id="JANBVO010000010">
    <property type="protein sequence ID" value="KAJ9149383.1"/>
    <property type="molecule type" value="Genomic_DNA"/>
</dbReference>
<dbReference type="AlphaFoldDB" id="A0AA38RVV1"/>
<dbReference type="Proteomes" id="UP001174694">
    <property type="component" value="Unassembled WGS sequence"/>
</dbReference>
<evidence type="ECO:0000313" key="4">
    <source>
        <dbReference type="Proteomes" id="UP001174694"/>
    </source>
</evidence>
<evidence type="ECO:0000313" key="3">
    <source>
        <dbReference type="EMBL" id="KAJ9149383.1"/>
    </source>
</evidence>
<feature type="region of interest" description="Disordered" evidence="2">
    <location>
        <begin position="203"/>
        <end position="230"/>
    </location>
</feature>
<feature type="compositionally biased region" description="Polar residues" evidence="2">
    <location>
        <begin position="203"/>
        <end position="226"/>
    </location>
</feature>